<dbReference type="EMBL" id="VSSQ01000559">
    <property type="protein sequence ID" value="MPL97491.1"/>
    <property type="molecule type" value="Genomic_DNA"/>
</dbReference>
<dbReference type="InterPro" id="IPR038109">
    <property type="entry name" value="DNA_bind_recomb_sf"/>
</dbReference>
<dbReference type="InterPro" id="IPR050639">
    <property type="entry name" value="SSR_resolvase"/>
</dbReference>
<dbReference type="AlphaFoldDB" id="A0A644W1C0"/>
<sequence>MVPGNMTFGYKLAEGKIQFDEPKATVVKRIFAEYLAGKSTRRIAKQLAEMGCLNGNNKPSWSHGSVGRVLENVNYLGDEFYPQLIERGCFEQVQKLRKERRVQLGKGIQPNSTNHQDTFSGLLRCGQCGEDYRKYKERSGRKAEKSVWKCKRYLIKDKVCCRCGFLTDEQIEKAFVAVANRILTRMQILDRKPSKAPVPYNREFHHLNQRIQELEAEGQYSSPELPALLFKRAQACYQTAQIDDTDYQTGKLKQAFSGRQVLGAFDRELFRTTVKQATVYTGRRLVFEWVNGLTMETGY</sequence>
<dbReference type="Pfam" id="PF07508">
    <property type="entry name" value="Recombinase"/>
    <property type="match status" value="1"/>
</dbReference>
<reference evidence="2" key="1">
    <citation type="submission" date="2019-08" db="EMBL/GenBank/DDBJ databases">
        <authorList>
            <person name="Kucharzyk K."/>
            <person name="Murdoch R.W."/>
            <person name="Higgins S."/>
            <person name="Loffler F."/>
        </authorList>
    </citation>
    <scope>NUCLEOTIDE SEQUENCE</scope>
</reference>
<dbReference type="Pfam" id="PF13408">
    <property type="entry name" value="Zn_ribbon_recom"/>
    <property type="match status" value="1"/>
</dbReference>
<feature type="domain" description="Recombinase" evidence="1">
    <location>
        <begin position="7"/>
        <end position="103"/>
    </location>
</feature>
<dbReference type="PANTHER" id="PTHR30461">
    <property type="entry name" value="DNA-INVERTASE FROM LAMBDOID PROPHAGE"/>
    <property type="match status" value="1"/>
</dbReference>
<comment type="caution">
    <text evidence="2">The sequence shown here is derived from an EMBL/GenBank/DDBJ whole genome shotgun (WGS) entry which is preliminary data.</text>
</comment>
<accession>A0A644W1C0</accession>
<evidence type="ECO:0000313" key="2">
    <source>
        <dbReference type="EMBL" id="MPL97491.1"/>
    </source>
</evidence>
<proteinExistence type="predicted"/>
<dbReference type="Gene3D" id="3.90.1750.20">
    <property type="entry name" value="Putative Large Serine Recombinase, Chain B, Domain 2"/>
    <property type="match status" value="1"/>
</dbReference>
<dbReference type="InterPro" id="IPR025827">
    <property type="entry name" value="Zn_ribbon_recom_dom"/>
</dbReference>
<name>A0A644W1C0_9ZZZZ</name>
<evidence type="ECO:0000259" key="1">
    <source>
        <dbReference type="PROSITE" id="PS51737"/>
    </source>
</evidence>
<dbReference type="InterPro" id="IPR011109">
    <property type="entry name" value="DNA_bind_recombinase_dom"/>
</dbReference>
<protein>
    <recommendedName>
        <fullName evidence="1">Recombinase domain-containing protein</fullName>
    </recommendedName>
</protein>
<gene>
    <name evidence="2" type="ORF">SDC9_43682</name>
</gene>
<dbReference type="GO" id="GO:0000150">
    <property type="term" value="F:DNA strand exchange activity"/>
    <property type="evidence" value="ECO:0007669"/>
    <property type="project" value="InterPro"/>
</dbReference>
<dbReference type="PANTHER" id="PTHR30461:SF26">
    <property type="entry name" value="RESOLVASE HOMOLOG YNEB"/>
    <property type="match status" value="1"/>
</dbReference>
<dbReference type="PROSITE" id="PS51737">
    <property type="entry name" value="RECOMBINASE_DNA_BIND"/>
    <property type="match status" value="1"/>
</dbReference>
<organism evidence="2">
    <name type="scientific">bioreactor metagenome</name>
    <dbReference type="NCBI Taxonomy" id="1076179"/>
    <lineage>
        <taxon>unclassified sequences</taxon>
        <taxon>metagenomes</taxon>
        <taxon>ecological metagenomes</taxon>
    </lineage>
</organism>
<dbReference type="GO" id="GO:0003677">
    <property type="term" value="F:DNA binding"/>
    <property type="evidence" value="ECO:0007669"/>
    <property type="project" value="InterPro"/>
</dbReference>